<keyword evidence="1" id="KW-0732">Signal</keyword>
<evidence type="ECO:0000313" key="2">
    <source>
        <dbReference type="EMBL" id="MFC0628627.1"/>
    </source>
</evidence>
<dbReference type="EMBL" id="JBHLTC010000040">
    <property type="protein sequence ID" value="MFC0628627.1"/>
    <property type="molecule type" value="Genomic_DNA"/>
</dbReference>
<keyword evidence="3" id="KW-1185">Reference proteome</keyword>
<feature type="signal peptide" evidence="1">
    <location>
        <begin position="1"/>
        <end position="28"/>
    </location>
</feature>
<protein>
    <recommendedName>
        <fullName evidence="4">Carboxypeptidase regulatory-like domain-containing protein</fullName>
    </recommendedName>
</protein>
<sequence>MGQRPFAAVRAAAVLLCAVLALPGSASASVTAPVSTVVGLSGPTAASYGATVRVTGYLRTSPGGTAIAGQKVVVQRSARNQNKWSALRTITTGNGSFAFDVTQSTAYDYRAVYAGSTAYKPATGATYYPAVLRKVILDSIKTTDYASGRLQVSGRVYPAGPKVQLQRWVAASRTWKTIGTFTGSGTAVKVDATVGGSVLTYRLYSPMAFPYGAGSSKARSFQHFVWRGVFKKPLLARGGTANPEFNVLPASEVPALSEADLLADRTGTVWGDLNTRGCTKIKAWFGNLTDGTVRTSLLNGTTVIGAVNQPQESETELIRSLAGSTRTRLQVQDTNSGYGPSVATDTYVLCNN</sequence>
<accession>A0ABV6QYF6</accession>
<gene>
    <name evidence="2" type="ORF">ACFFGN_31445</name>
</gene>
<reference evidence="2 3" key="1">
    <citation type="submission" date="2024-09" db="EMBL/GenBank/DDBJ databases">
        <authorList>
            <person name="Sun Q."/>
            <person name="Mori K."/>
        </authorList>
    </citation>
    <scope>NUCLEOTIDE SEQUENCE [LARGE SCALE GENOMIC DNA]</scope>
    <source>
        <strain evidence="2 3">CGMCC 1.15906</strain>
    </source>
</reference>
<feature type="chain" id="PRO_5046672990" description="Carboxypeptidase regulatory-like domain-containing protein" evidence="1">
    <location>
        <begin position="29"/>
        <end position="352"/>
    </location>
</feature>
<evidence type="ECO:0000256" key="1">
    <source>
        <dbReference type="SAM" id="SignalP"/>
    </source>
</evidence>
<proteinExistence type="predicted"/>
<comment type="caution">
    <text evidence="2">The sequence shown here is derived from an EMBL/GenBank/DDBJ whole genome shotgun (WGS) entry which is preliminary data.</text>
</comment>
<dbReference type="RefSeq" id="WP_380055271.1">
    <property type="nucleotide sequence ID" value="NZ_JBHLTC010000040.1"/>
</dbReference>
<evidence type="ECO:0000313" key="3">
    <source>
        <dbReference type="Proteomes" id="UP001589890"/>
    </source>
</evidence>
<name>A0ABV6QYF6_9ACTN</name>
<evidence type="ECO:0008006" key="4">
    <source>
        <dbReference type="Google" id="ProtNLM"/>
    </source>
</evidence>
<organism evidence="2 3">
    <name type="scientific">Kribbella deserti</name>
    <dbReference type="NCBI Taxonomy" id="1926257"/>
    <lineage>
        <taxon>Bacteria</taxon>
        <taxon>Bacillati</taxon>
        <taxon>Actinomycetota</taxon>
        <taxon>Actinomycetes</taxon>
        <taxon>Propionibacteriales</taxon>
        <taxon>Kribbellaceae</taxon>
        <taxon>Kribbella</taxon>
    </lineage>
</organism>
<dbReference type="Proteomes" id="UP001589890">
    <property type="component" value="Unassembled WGS sequence"/>
</dbReference>